<dbReference type="SUPFAM" id="SSF51338">
    <property type="entry name" value="Composite domain of metallo-dependent hydrolases"/>
    <property type="match status" value="2"/>
</dbReference>
<comment type="similarity">
    <text evidence="1">Belongs to the metallo-dependent hydrolases superfamily. ATZ/TRZ family.</text>
</comment>
<dbReference type="GO" id="GO:0016810">
    <property type="term" value="F:hydrolase activity, acting on carbon-nitrogen (but not peptide) bonds"/>
    <property type="evidence" value="ECO:0007669"/>
    <property type="project" value="InterPro"/>
</dbReference>
<evidence type="ECO:0000256" key="1">
    <source>
        <dbReference type="ARBA" id="ARBA00006745"/>
    </source>
</evidence>
<dbReference type="Gene3D" id="3.20.20.140">
    <property type="entry name" value="Metal-dependent hydrolases"/>
    <property type="match status" value="1"/>
</dbReference>
<accession>A0A6G8F3A1</accession>
<dbReference type="CDD" id="cd01298">
    <property type="entry name" value="ATZ_TRZ_like"/>
    <property type="match status" value="1"/>
</dbReference>
<dbReference type="AlphaFoldDB" id="A0A6G8F3A1"/>
<gene>
    <name evidence="4" type="ORF">PlAlph_4430</name>
</gene>
<evidence type="ECO:0000313" key="4">
    <source>
        <dbReference type="EMBL" id="QIM10551.1"/>
    </source>
</evidence>
<organism evidence="4">
    <name type="scientific">uncultured Alphaproteobacteria bacterium</name>
    <dbReference type="NCBI Taxonomy" id="91750"/>
    <lineage>
        <taxon>Bacteria</taxon>
        <taxon>Pseudomonadati</taxon>
        <taxon>Pseudomonadota</taxon>
        <taxon>Alphaproteobacteria</taxon>
        <taxon>environmental samples</taxon>
    </lineage>
</organism>
<feature type="domain" description="Amidohydrolase-related" evidence="3">
    <location>
        <begin position="46"/>
        <end position="391"/>
    </location>
</feature>
<dbReference type="Gene3D" id="2.30.40.10">
    <property type="entry name" value="Urease, subunit C, domain 1"/>
    <property type="match status" value="1"/>
</dbReference>
<dbReference type="SUPFAM" id="SSF51556">
    <property type="entry name" value="Metallo-dependent hydrolases"/>
    <property type="match status" value="1"/>
</dbReference>
<dbReference type="InterPro" id="IPR032466">
    <property type="entry name" value="Metal_Hydrolase"/>
</dbReference>
<protein>
    <submittedName>
        <fullName evidence="4">N-ethylammeline chlorohydrolase</fullName>
    </submittedName>
</protein>
<dbReference type="PANTHER" id="PTHR43794:SF11">
    <property type="entry name" value="AMIDOHYDROLASE-RELATED DOMAIN-CONTAINING PROTEIN"/>
    <property type="match status" value="1"/>
</dbReference>
<dbReference type="InterPro" id="IPR011059">
    <property type="entry name" value="Metal-dep_hydrolase_composite"/>
</dbReference>
<evidence type="ECO:0000259" key="3">
    <source>
        <dbReference type="Pfam" id="PF01979"/>
    </source>
</evidence>
<name>A0A6G8F3A1_9PROT</name>
<evidence type="ECO:0000256" key="2">
    <source>
        <dbReference type="ARBA" id="ARBA00022801"/>
    </source>
</evidence>
<dbReference type="InterPro" id="IPR050287">
    <property type="entry name" value="MTA/SAH_deaminase"/>
</dbReference>
<proteinExistence type="inferred from homology"/>
<dbReference type="PANTHER" id="PTHR43794">
    <property type="entry name" value="AMINOHYDROLASE SSNA-RELATED"/>
    <property type="match status" value="1"/>
</dbReference>
<dbReference type="EMBL" id="MN990731">
    <property type="protein sequence ID" value="QIM10551.1"/>
    <property type="molecule type" value="Genomic_DNA"/>
</dbReference>
<reference evidence="4" key="1">
    <citation type="journal article" date="2020" name="J. ISSAAS">
        <title>Lactobacilli and other gastrointestinal microbiota of Peromyscus leucopus, reservoir host for agents of Lyme disease and other zoonoses in North America.</title>
        <authorList>
            <person name="Milovic A."/>
            <person name="Bassam K."/>
            <person name="Shao H."/>
            <person name="Chatzistamou I."/>
            <person name="Tufts D.M."/>
            <person name="Diuk-Wasser M."/>
            <person name="Barbour A.G."/>
        </authorList>
    </citation>
    <scope>NUCLEOTIDE SEQUENCE</scope>
    <source>
        <strain evidence="4">LL90</strain>
    </source>
</reference>
<keyword evidence="2 4" id="KW-0378">Hydrolase</keyword>
<dbReference type="Pfam" id="PF01979">
    <property type="entry name" value="Amidohydro_1"/>
    <property type="match status" value="1"/>
</dbReference>
<sequence>MSILIKNVLHNGNRTNVYIKNNRFSTIAPDFEISADKVIDGSRKAVVPAFYNTHNHAAMSILRGYGDDKPLFEWLTEDIWPIEDQLSPEDIYTASRLALLEMIKSGTVFFADMYFFGEQTMRAVDEMGMRAAISRVEMDMFDAEKTAQKKNDTADFINFPNPCPERIIKCLSCHAVYTVSDELFAYARQVAAEQNWHIQIHLSETKKENDDCFAKWGMSPTAKLDSLGMLTPKTILAHAVHLSDDDIRLIKDRGCFLSTNTTSNLKLNSGLFMFERLFGELPEHVTLGTDGASSNNNLSMIEAMKICSLAAKLEAGSAVAGKAADVFQAATRNGALAFGLDAGEIREGALADCLLVDLDNPFLTPNYNLISNLVYAADSSCISDAICDGRVIMENRRVAGEEDIISSSQILAEKIKKLKK</sequence>
<dbReference type="InterPro" id="IPR006680">
    <property type="entry name" value="Amidohydro-rel"/>
</dbReference>